<dbReference type="CDD" id="cd00834">
    <property type="entry name" value="KAS_I_II"/>
    <property type="match status" value="1"/>
</dbReference>
<dbReference type="NCBIfam" id="NF005589">
    <property type="entry name" value="PRK07314.1"/>
    <property type="match status" value="1"/>
</dbReference>
<keyword evidence="6" id="KW-1185">Reference proteome</keyword>
<accession>A0ABT9XL46</accession>
<dbReference type="PROSITE" id="PS52004">
    <property type="entry name" value="KS3_2"/>
    <property type="match status" value="1"/>
</dbReference>
<dbReference type="Gene3D" id="3.40.47.10">
    <property type="match status" value="1"/>
</dbReference>
<evidence type="ECO:0000313" key="5">
    <source>
        <dbReference type="EMBL" id="MDQ0191032.1"/>
    </source>
</evidence>
<dbReference type="Pfam" id="PF02801">
    <property type="entry name" value="Ketoacyl-synt_C"/>
    <property type="match status" value="1"/>
</dbReference>
<reference evidence="5 6" key="1">
    <citation type="submission" date="2023-07" db="EMBL/GenBank/DDBJ databases">
        <title>Genomic Encyclopedia of Type Strains, Phase IV (KMG-IV): sequencing the most valuable type-strain genomes for metagenomic binning, comparative biology and taxonomic classification.</title>
        <authorList>
            <person name="Goeker M."/>
        </authorList>
    </citation>
    <scope>NUCLEOTIDE SEQUENCE [LARGE SCALE GENOMIC DNA]</scope>
    <source>
        <strain evidence="5 6">DSM 4006</strain>
    </source>
</reference>
<evidence type="ECO:0000313" key="6">
    <source>
        <dbReference type="Proteomes" id="UP001232973"/>
    </source>
</evidence>
<dbReference type="SMART" id="SM00825">
    <property type="entry name" value="PKS_KS"/>
    <property type="match status" value="1"/>
</dbReference>
<dbReference type="EMBL" id="JAUSTP010000029">
    <property type="protein sequence ID" value="MDQ0191032.1"/>
    <property type="molecule type" value="Genomic_DNA"/>
</dbReference>
<dbReference type="Proteomes" id="UP001232973">
    <property type="component" value="Unassembled WGS sequence"/>
</dbReference>
<dbReference type="InterPro" id="IPR014030">
    <property type="entry name" value="Ketoacyl_synth_N"/>
</dbReference>
<dbReference type="PANTHER" id="PTHR11712:SF336">
    <property type="entry name" value="3-OXOACYL-[ACYL-CARRIER-PROTEIN] SYNTHASE, MITOCHONDRIAL"/>
    <property type="match status" value="1"/>
</dbReference>
<name>A0ABT9XL46_9BACL</name>
<evidence type="ECO:0000256" key="2">
    <source>
        <dbReference type="ARBA" id="ARBA00022679"/>
    </source>
</evidence>
<dbReference type="InterPro" id="IPR016039">
    <property type="entry name" value="Thiolase-like"/>
</dbReference>
<dbReference type="EC" id="2.3.1.179" evidence="5"/>
<dbReference type="GO" id="GO:0004315">
    <property type="term" value="F:3-oxoacyl-[acyl-carrier-protein] synthase activity"/>
    <property type="evidence" value="ECO:0007669"/>
    <property type="project" value="UniProtKB-EC"/>
</dbReference>
<dbReference type="Pfam" id="PF00109">
    <property type="entry name" value="ketoacyl-synt"/>
    <property type="match status" value="1"/>
</dbReference>
<organism evidence="5 6">
    <name type="scientific">Alicyclobacillus cycloheptanicus</name>
    <dbReference type="NCBI Taxonomy" id="1457"/>
    <lineage>
        <taxon>Bacteria</taxon>
        <taxon>Bacillati</taxon>
        <taxon>Bacillota</taxon>
        <taxon>Bacilli</taxon>
        <taxon>Bacillales</taxon>
        <taxon>Alicyclobacillaceae</taxon>
        <taxon>Alicyclobacillus</taxon>
    </lineage>
</organism>
<keyword evidence="5" id="KW-0012">Acyltransferase</keyword>
<evidence type="ECO:0000256" key="3">
    <source>
        <dbReference type="RuleBase" id="RU003694"/>
    </source>
</evidence>
<dbReference type="SUPFAM" id="SSF53901">
    <property type="entry name" value="Thiolase-like"/>
    <property type="match status" value="2"/>
</dbReference>
<evidence type="ECO:0000259" key="4">
    <source>
        <dbReference type="PROSITE" id="PS52004"/>
    </source>
</evidence>
<dbReference type="InterPro" id="IPR000794">
    <property type="entry name" value="Beta-ketoacyl_synthase"/>
</dbReference>
<comment type="caution">
    <text evidence="5">The sequence shown here is derived from an EMBL/GenBank/DDBJ whole genome shotgun (WGS) entry which is preliminary data.</text>
</comment>
<protein>
    <submittedName>
        <fullName evidence="5">3-oxoacyl-[acyl-carrier-protein] synthase II</fullName>
        <ecNumber evidence="5">2.3.1.179</ecNumber>
    </submittedName>
</protein>
<dbReference type="PANTHER" id="PTHR11712">
    <property type="entry name" value="POLYKETIDE SYNTHASE-RELATED"/>
    <property type="match status" value="1"/>
</dbReference>
<proteinExistence type="inferred from homology"/>
<comment type="similarity">
    <text evidence="1 3">Belongs to the thiolase-like superfamily. Beta-ketoacyl-ACP synthases family.</text>
</comment>
<feature type="domain" description="Ketosynthase family 3 (KS3)" evidence="4">
    <location>
        <begin position="5"/>
        <end position="420"/>
    </location>
</feature>
<gene>
    <name evidence="5" type="ORF">J2S03_002899</name>
</gene>
<evidence type="ECO:0000256" key="1">
    <source>
        <dbReference type="ARBA" id="ARBA00008467"/>
    </source>
</evidence>
<dbReference type="RefSeq" id="WP_274455614.1">
    <property type="nucleotide sequence ID" value="NZ_CP067097.1"/>
</dbReference>
<dbReference type="InterPro" id="IPR014031">
    <property type="entry name" value="Ketoacyl_synth_C"/>
</dbReference>
<sequence>MTTEPMRIAVTGRGTVSPHGVGVQKFWDALIHNKSAVRPTDDPALTALSPVVAPAADFDATQFLPQKIVKDSARFTHMALVAAMEAVQDAGLGTDGGASWRPETDADRIGVFMGTTFGSVRSFDDAAADLVLQRTSRAEPRLVSKSIPNAPAASMAIRYGVQGPVLTYSTACASSANSLGEALMWLRSGEIDLALAGGTDCLFAPTLLAGLRASGALAIHGPDDRSTWSRPFDQNRAGMVMGEGAAVLVLEPLERAVARGARIYAEFVGYGTTNDAFHQIAPHPEGTGAGLAIRKALRSARLNPSDIGYINAHATSTKAGDDAEIHALRDVFGEALDHIAVSSIKGSIGHSLGASGAVESLACIEALHTGWLPPNLHCDNPEPGAPARLLRHGAAQERVQYALSNSFGFGGQNGVIIWKAAD</sequence>
<dbReference type="InterPro" id="IPR020841">
    <property type="entry name" value="PKS_Beta-ketoAc_synthase_dom"/>
</dbReference>
<keyword evidence="2 3" id="KW-0808">Transferase</keyword>